<proteinExistence type="predicted"/>
<feature type="transmembrane region" description="Helical" evidence="1">
    <location>
        <begin position="176"/>
        <end position="197"/>
    </location>
</feature>
<organism evidence="2 3">
    <name type="scientific">Selenihalanaerobacter shriftii</name>
    <dbReference type="NCBI Taxonomy" id="142842"/>
    <lineage>
        <taxon>Bacteria</taxon>
        <taxon>Bacillati</taxon>
        <taxon>Bacillota</taxon>
        <taxon>Clostridia</taxon>
        <taxon>Halanaerobiales</taxon>
        <taxon>Halobacteroidaceae</taxon>
        <taxon>Selenihalanaerobacter</taxon>
    </lineage>
</organism>
<accession>A0A1T4P4C4</accession>
<protein>
    <submittedName>
        <fullName evidence="2">Stage III sporulation protein AE</fullName>
    </submittedName>
</protein>
<feature type="transmembrane region" description="Helical" evidence="1">
    <location>
        <begin position="367"/>
        <end position="392"/>
    </location>
</feature>
<keyword evidence="1" id="KW-1133">Transmembrane helix</keyword>
<dbReference type="RefSeq" id="WP_143555696.1">
    <property type="nucleotide sequence ID" value="NZ_FUWM01000017.1"/>
</dbReference>
<keyword evidence="1" id="KW-0472">Membrane</keyword>
<feature type="transmembrane region" description="Helical" evidence="1">
    <location>
        <begin position="250"/>
        <end position="272"/>
    </location>
</feature>
<feature type="transmembrane region" description="Helical" evidence="1">
    <location>
        <begin position="203"/>
        <end position="229"/>
    </location>
</feature>
<dbReference type="OrthoDB" id="1706761at2"/>
<reference evidence="3" key="1">
    <citation type="submission" date="2017-02" db="EMBL/GenBank/DDBJ databases">
        <authorList>
            <person name="Varghese N."/>
            <person name="Submissions S."/>
        </authorList>
    </citation>
    <scope>NUCLEOTIDE SEQUENCE [LARGE SCALE GENOMIC DNA]</scope>
    <source>
        <strain evidence="3">ATCC BAA-73</strain>
    </source>
</reference>
<dbReference type="Proteomes" id="UP000190625">
    <property type="component" value="Unassembled WGS sequence"/>
</dbReference>
<dbReference type="NCBIfam" id="TIGR02829">
    <property type="entry name" value="spore_III_AE"/>
    <property type="match status" value="1"/>
</dbReference>
<dbReference type="AlphaFoldDB" id="A0A1T4P4C4"/>
<name>A0A1T4P4C4_9FIRM</name>
<dbReference type="EMBL" id="FUWM01000017">
    <property type="protein sequence ID" value="SJZ85778.1"/>
    <property type="molecule type" value="Genomic_DNA"/>
</dbReference>
<evidence type="ECO:0000313" key="2">
    <source>
        <dbReference type="EMBL" id="SJZ85778.1"/>
    </source>
</evidence>
<dbReference type="STRING" id="142842.SAMN02745118_02022"/>
<feature type="transmembrane region" description="Helical" evidence="1">
    <location>
        <begin position="284"/>
        <end position="305"/>
    </location>
</feature>
<dbReference type="Pfam" id="PF09546">
    <property type="entry name" value="Spore_III_AE"/>
    <property type="match status" value="1"/>
</dbReference>
<feature type="transmembrane region" description="Helical" evidence="1">
    <location>
        <begin position="143"/>
        <end position="164"/>
    </location>
</feature>
<feature type="transmembrane region" description="Helical" evidence="1">
    <location>
        <begin position="104"/>
        <end position="123"/>
    </location>
</feature>
<sequence>MEINKKVILVTIFIIVMSQLIVGQSWAQDREDVKNKNRQLMDNQLEKLDLKQIKEQIDKLNREAGEYLPKLTLNDVVNLFTNGEFNLKFKAIFTGMLKYLFKEIVVNFKLLGQLIILAVIAAVLKTFQNSFAQQDISRLVNSIVYLVLVIIALNSFKIAINVGVQAIDDMVSIMQALLPTLLTLLVAVGNITSAALFQPITFLIVNLLSVLIKNIIFPLILFSAILAVVNNISDNFNISGLVKLISEINVGLLGAFLTVFIGVLVVQGTAGAVGDGVTIRTAKYLSGAFVPVIGGIFADALDMIIGGSLLIKNALGLLGVIIIFLFCTFSLIKIIALIFIYKFAGAVIQPISDSKIVTCLNDLGNSLILVFASVLSVALMFFITLTILIGVANMTVMLR</sequence>
<keyword evidence="1" id="KW-0812">Transmembrane</keyword>
<feature type="transmembrane region" description="Helical" evidence="1">
    <location>
        <begin position="317"/>
        <end position="341"/>
    </location>
</feature>
<evidence type="ECO:0000313" key="3">
    <source>
        <dbReference type="Proteomes" id="UP000190625"/>
    </source>
</evidence>
<feature type="transmembrane region" description="Helical" evidence="1">
    <location>
        <begin position="6"/>
        <end position="27"/>
    </location>
</feature>
<evidence type="ECO:0000256" key="1">
    <source>
        <dbReference type="SAM" id="Phobius"/>
    </source>
</evidence>
<keyword evidence="3" id="KW-1185">Reference proteome</keyword>
<dbReference type="InterPro" id="IPR014194">
    <property type="entry name" value="Spore_III_AE"/>
</dbReference>
<gene>
    <name evidence="2" type="ORF">SAMN02745118_02022</name>
</gene>